<dbReference type="Gene3D" id="3.20.20.70">
    <property type="entry name" value="Aldolase class I"/>
    <property type="match status" value="1"/>
</dbReference>
<evidence type="ECO:0000256" key="2">
    <source>
        <dbReference type="ARBA" id="ARBA00004878"/>
    </source>
</evidence>
<dbReference type="SUPFAM" id="SSF51569">
    <property type="entry name" value="Aldolase"/>
    <property type="match status" value="1"/>
</dbReference>
<proteinExistence type="inferred from homology"/>
<dbReference type="PRINTS" id="PR00146">
    <property type="entry name" value="DHPICSNTHASE"/>
</dbReference>
<dbReference type="Proteomes" id="UP000070544">
    <property type="component" value="Unassembled WGS sequence"/>
</dbReference>
<name>A0A139A5Y7_GONPJ</name>
<dbReference type="InterPro" id="IPR013785">
    <property type="entry name" value="Aldolase_TIM"/>
</dbReference>
<accession>A0A139A5Y7</accession>
<protein>
    <recommendedName>
        <fullName evidence="4">N-acetylneuraminate lyase</fullName>
        <ecNumber evidence="4">4.1.3.3</ecNumber>
    </recommendedName>
</protein>
<keyword evidence="6" id="KW-0456">Lyase</keyword>
<evidence type="ECO:0000256" key="6">
    <source>
        <dbReference type="ARBA" id="ARBA00023239"/>
    </source>
</evidence>
<comment type="pathway">
    <text evidence="2">Amino-sugar metabolism; N-acetylneuraminate degradation.</text>
</comment>
<comment type="subcellular location">
    <subcellularLocation>
        <location evidence="1">Cytoplasm</location>
    </subcellularLocation>
</comment>
<sequence>MASVIANGQSVKPKWDTPLFKGLYAATLTPFKPDGTLDVDGYLEYAKHLLSFKDSEGNYMLAGVYANGTTGESMSMSTEERKLATEAWMKAFKELEPDAAKRPKVITHIGSDSLPDCQVLAAHAEQIGADGIAVMPPHFFRPTNEKPIVDFLSKIASHAPNTPFLYYEFPVITGVTVPAYRVIKLAVEKIPTFQGAKMTTQDVGDIARSTLRFPHLSILSGYEETFLAHLLASGTGSIGMCFSLTPAPFYRMLRTMGIYPSNHPKTGTPFVAPTLTPELLAGLRKDLSQILKLLDLIGEVGSFKGRHGLSVTKVLMRERYGLEFGEPRSPLTAVSEDAELRIVKGMRARLDTLLV</sequence>
<dbReference type="InterPro" id="IPR002220">
    <property type="entry name" value="DapA-like"/>
</dbReference>
<comment type="similarity">
    <text evidence="3">Belongs to the DapA family. NanA subfamily.</text>
</comment>
<evidence type="ECO:0000256" key="7">
    <source>
        <dbReference type="ARBA" id="ARBA00023270"/>
    </source>
</evidence>
<dbReference type="PANTHER" id="PTHR12128">
    <property type="entry name" value="DIHYDRODIPICOLINATE SYNTHASE"/>
    <property type="match status" value="1"/>
</dbReference>
<evidence type="ECO:0000313" key="11">
    <source>
        <dbReference type="Proteomes" id="UP000070544"/>
    </source>
</evidence>
<evidence type="ECO:0000256" key="3">
    <source>
        <dbReference type="ARBA" id="ARBA00006324"/>
    </source>
</evidence>
<dbReference type="SMART" id="SM01130">
    <property type="entry name" value="DHDPS"/>
    <property type="match status" value="1"/>
</dbReference>
<evidence type="ECO:0000256" key="1">
    <source>
        <dbReference type="ARBA" id="ARBA00004496"/>
    </source>
</evidence>
<evidence type="ECO:0000256" key="8">
    <source>
        <dbReference type="ARBA" id="ARBA00023277"/>
    </source>
</evidence>
<dbReference type="AlphaFoldDB" id="A0A139A5Y7"/>
<evidence type="ECO:0000256" key="5">
    <source>
        <dbReference type="ARBA" id="ARBA00022490"/>
    </source>
</evidence>
<keyword evidence="8" id="KW-0119">Carbohydrate metabolism</keyword>
<dbReference type="OrthoDB" id="191315at2759"/>
<dbReference type="EMBL" id="KQ965790">
    <property type="protein sequence ID" value="KXS12230.1"/>
    <property type="molecule type" value="Genomic_DNA"/>
</dbReference>
<dbReference type="PANTHER" id="PTHR12128:SF21">
    <property type="entry name" value="N-ACETYLNEURAMINATE LYASE"/>
    <property type="match status" value="1"/>
</dbReference>
<evidence type="ECO:0000256" key="9">
    <source>
        <dbReference type="ARBA" id="ARBA00044906"/>
    </source>
</evidence>
<comment type="catalytic activity">
    <reaction evidence="9">
        <text>aceneuramate = aldehydo-N-acetyl-D-mannosamine + pyruvate</text>
        <dbReference type="Rhea" id="RHEA:23296"/>
        <dbReference type="ChEBI" id="CHEBI:15361"/>
        <dbReference type="ChEBI" id="CHEBI:17122"/>
        <dbReference type="ChEBI" id="CHEBI:173083"/>
        <dbReference type="EC" id="4.1.3.3"/>
    </reaction>
</comment>
<gene>
    <name evidence="10" type="ORF">M427DRAFT_72194</name>
</gene>
<dbReference type="STRING" id="1344416.A0A139A5Y7"/>
<evidence type="ECO:0000256" key="4">
    <source>
        <dbReference type="ARBA" id="ARBA00012911"/>
    </source>
</evidence>
<reference evidence="10 11" key="1">
    <citation type="journal article" date="2015" name="Genome Biol. Evol.">
        <title>Phylogenomic analyses indicate that early fungi evolved digesting cell walls of algal ancestors of land plants.</title>
        <authorList>
            <person name="Chang Y."/>
            <person name="Wang S."/>
            <person name="Sekimoto S."/>
            <person name="Aerts A.L."/>
            <person name="Choi C."/>
            <person name="Clum A."/>
            <person name="LaButti K.M."/>
            <person name="Lindquist E.A."/>
            <person name="Yee Ngan C."/>
            <person name="Ohm R.A."/>
            <person name="Salamov A.A."/>
            <person name="Grigoriev I.V."/>
            <person name="Spatafora J.W."/>
            <person name="Berbee M.L."/>
        </authorList>
    </citation>
    <scope>NUCLEOTIDE SEQUENCE [LARGE SCALE GENOMIC DNA]</scope>
    <source>
        <strain evidence="10 11">JEL478</strain>
    </source>
</reference>
<evidence type="ECO:0000313" key="10">
    <source>
        <dbReference type="EMBL" id="KXS12230.1"/>
    </source>
</evidence>
<organism evidence="10 11">
    <name type="scientific">Gonapodya prolifera (strain JEL478)</name>
    <name type="common">Monoblepharis prolifera</name>
    <dbReference type="NCBI Taxonomy" id="1344416"/>
    <lineage>
        <taxon>Eukaryota</taxon>
        <taxon>Fungi</taxon>
        <taxon>Fungi incertae sedis</taxon>
        <taxon>Chytridiomycota</taxon>
        <taxon>Chytridiomycota incertae sedis</taxon>
        <taxon>Monoblepharidomycetes</taxon>
        <taxon>Monoblepharidales</taxon>
        <taxon>Gonapodyaceae</taxon>
        <taxon>Gonapodya</taxon>
    </lineage>
</organism>
<dbReference type="EC" id="4.1.3.3" evidence="4"/>
<keyword evidence="5" id="KW-0963">Cytoplasm</keyword>
<dbReference type="GO" id="GO:0005737">
    <property type="term" value="C:cytoplasm"/>
    <property type="evidence" value="ECO:0007669"/>
    <property type="project" value="UniProtKB-SubCell"/>
</dbReference>
<keyword evidence="11" id="KW-1185">Reference proteome</keyword>
<dbReference type="Pfam" id="PF00701">
    <property type="entry name" value="DHDPS"/>
    <property type="match status" value="1"/>
</dbReference>
<dbReference type="GO" id="GO:0008747">
    <property type="term" value="F:N-acetylneuraminate lyase activity"/>
    <property type="evidence" value="ECO:0007669"/>
    <property type="project" value="UniProtKB-EC"/>
</dbReference>
<keyword evidence="7" id="KW-0704">Schiff base</keyword>
<dbReference type="InterPro" id="IPR020624">
    <property type="entry name" value="Schiff_base-form_aldolases_CS"/>
</dbReference>
<dbReference type="PROSITE" id="PS00665">
    <property type="entry name" value="DHDPS_1"/>
    <property type="match status" value="1"/>
</dbReference>